<organism evidence="13 14">
    <name type="scientific">Tenebrio molitor</name>
    <name type="common">Yellow mealworm beetle</name>
    <dbReference type="NCBI Taxonomy" id="7067"/>
    <lineage>
        <taxon>Eukaryota</taxon>
        <taxon>Metazoa</taxon>
        <taxon>Ecdysozoa</taxon>
        <taxon>Arthropoda</taxon>
        <taxon>Hexapoda</taxon>
        <taxon>Insecta</taxon>
        <taxon>Pterygota</taxon>
        <taxon>Neoptera</taxon>
        <taxon>Endopterygota</taxon>
        <taxon>Coleoptera</taxon>
        <taxon>Polyphaga</taxon>
        <taxon>Cucujiformia</taxon>
        <taxon>Tenebrionidae</taxon>
        <taxon>Tenebrio</taxon>
    </lineage>
</organism>
<evidence type="ECO:0000256" key="9">
    <source>
        <dbReference type="ARBA" id="ARBA00023136"/>
    </source>
</evidence>
<comment type="subcellular location">
    <subcellularLocation>
        <location evidence="1">Cell membrane</location>
        <topology evidence="1">Multi-pass membrane protein</topology>
    </subcellularLocation>
</comment>
<evidence type="ECO:0000256" key="6">
    <source>
        <dbReference type="ARBA" id="ARBA00022989"/>
    </source>
</evidence>
<dbReference type="GO" id="GO:0015293">
    <property type="term" value="F:symporter activity"/>
    <property type="evidence" value="ECO:0007669"/>
    <property type="project" value="TreeGrafter"/>
</dbReference>
<dbReference type="Pfam" id="PF00474">
    <property type="entry name" value="SSF"/>
    <property type="match status" value="1"/>
</dbReference>
<dbReference type="Gene3D" id="1.20.1730.10">
    <property type="entry name" value="Sodium/glucose cotransporter"/>
    <property type="match status" value="1"/>
</dbReference>
<protein>
    <submittedName>
        <fullName evidence="13">Uncharacterized protein</fullName>
    </submittedName>
</protein>
<evidence type="ECO:0000256" key="5">
    <source>
        <dbReference type="ARBA" id="ARBA00022692"/>
    </source>
</evidence>
<evidence type="ECO:0000256" key="2">
    <source>
        <dbReference type="ARBA" id="ARBA00006434"/>
    </source>
</evidence>
<feature type="transmembrane region" description="Helical" evidence="12">
    <location>
        <begin position="334"/>
        <end position="355"/>
    </location>
</feature>
<proteinExistence type="inferred from homology"/>
<dbReference type="PANTHER" id="PTHR42985">
    <property type="entry name" value="SODIUM-COUPLED MONOCARBOXYLATE TRANSPORTER"/>
    <property type="match status" value="1"/>
</dbReference>
<keyword evidence="6 12" id="KW-1133">Transmembrane helix</keyword>
<feature type="transmembrane region" description="Helical" evidence="12">
    <location>
        <begin position="170"/>
        <end position="189"/>
    </location>
</feature>
<dbReference type="GO" id="GO:0006814">
    <property type="term" value="P:sodium ion transport"/>
    <property type="evidence" value="ECO:0007669"/>
    <property type="project" value="UniProtKB-KW"/>
</dbReference>
<evidence type="ECO:0000256" key="8">
    <source>
        <dbReference type="ARBA" id="ARBA00023065"/>
    </source>
</evidence>
<feature type="transmembrane region" description="Helical" evidence="12">
    <location>
        <begin position="221"/>
        <end position="239"/>
    </location>
</feature>
<evidence type="ECO:0000256" key="11">
    <source>
        <dbReference type="RuleBase" id="RU362091"/>
    </source>
</evidence>
<keyword evidence="9 12" id="KW-0472">Membrane</keyword>
<name>A0A8J6HIQ3_TENMO</name>
<keyword evidence="10" id="KW-0739">Sodium transport</keyword>
<evidence type="ECO:0000256" key="12">
    <source>
        <dbReference type="SAM" id="Phobius"/>
    </source>
</evidence>
<keyword evidence="8" id="KW-0406">Ion transport</keyword>
<evidence type="ECO:0000256" key="10">
    <source>
        <dbReference type="ARBA" id="ARBA00023201"/>
    </source>
</evidence>
<evidence type="ECO:0000256" key="4">
    <source>
        <dbReference type="ARBA" id="ARBA00022475"/>
    </source>
</evidence>
<gene>
    <name evidence="13" type="ORF">GEV33_007402</name>
</gene>
<dbReference type="EMBL" id="JABDTM020023147">
    <property type="protein sequence ID" value="KAH0815389.1"/>
    <property type="molecule type" value="Genomic_DNA"/>
</dbReference>
<feature type="transmembrane region" description="Helical" evidence="12">
    <location>
        <begin position="109"/>
        <end position="128"/>
    </location>
</feature>
<reference evidence="13" key="1">
    <citation type="journal article" date="2020" name="J Insects Food Feed">
        <title>The yellow mealworm (Tenebrio molitor) genome: a resource for the emerging insects as food and feed industry.</title>
        <authorList>
            <person name="Eriksson T."/>
            <person name="Andere A."/>
            <person name="Kelstrup H."/>
            <person name="Emery V."/>
            <person name="Picard C."/>
        </authorList>
    </citation>
    <scope>NUCLEOTIDE SEQUENCE</scope>
    <source>
        <strain evidence="13">Stoneville</strain>
        <tissue evidence="13">Whole head</tissue>
    </source>
</reference>
<comment type="similarity">
    <text evidence="2 11">Belongs to the sodium:solute symporter (SSF) (TC 2.A.21) family.</text>
</comment>
<dbReference type="AlphaFoldDB" id="A0A8J6HIQ3"/>
<evidence type="ECO:0000256" key="3">
    <source>
        <dbReference type="ARBA" id="ARBA00022448"/>
    </source>
</evidence>
<dbReference type="InterPro" id="IPR038377">
    <property type="entry name" value="Na/Glc_symporter_sf"/>
</dbReference>
<dbReference type="GO" id="GO:0005886">
    <property type="term" value="C:plasma membrane"/>
    <property type="evidence" value="ECO:0007669"/>
    <property type="project" value="UniProtKB-SubCell"/>
</dbReference>
<dbReference type="PROSITE" id="PS50283">
    <property type="entry name" value="NA_SOLUT_SYMP_3"/>
    <property type="match status" value="1"/>
</dbReference>
<feature type="transmembrane region" description="Helical" evidence="12">
    <location>
        <begin position="140"/>
        <end position="158"/>
    </location>
</feature>
<evidence type="ECO:0000256" key="1">
    <source>
        <dbReference type="ARBA" id="ARBA00004651"/>
    </source>
</evidence>
<dbReference type="InterPro" id="IPR001734">
    <property type="entry name" value="Na/solute_symporter"/>
</dbReference>
<reference evidence="13" key="2">
    <citation type="submission" date="2021-08" db="EMBL/GenBank/DDBJ databases">
        <authorList>
            <person name="Eriksson T."/>
        </authorList>
    </citation>
    <scope>NUCLEOTIDE SEQUENCE</scope>
    <source>
        <strain evidence="13">Stoneville</strain>
        <tissue evidence="13">Whole head</tissue>
    </source>
</reference>
<sequence>MLLVSASIGVYFGFFKSKYNTTREYLLGGKKMKVVPIALSIALSQFSGIALIGLPVDVYIYGATCWLLCLSLVFVVPLMIYVYLPVFYNLELTSTYEYLERRFDSKTKLLVSGFYIICSDITLALIAYGPALVFSTATGIDVQVVSFVVCGICVFYTAIGGLRTVIWTDVFQFVVIFGSLASIFVISLFKLGGFQTIWMKAVDGGRLEIFDFDLNPTKRDSFWIVVIGFTFQLLSLISSDPTSVQKCLALPTFKGAAWSVIYFGLFFALIITFCIFIGLGIHAKYSDCDPFITKQIAKDDQLTPYYVMAFAENFPGVFGLFIAGIFSAAMRISFYYHCLIGAFTTIFLGLVISYMTKKDKTPVDRSLISPVSHFLLPESEESQYRDVESALGILETNSISKDEN</sequence>
<accession>A0A8J6HIQ3</accession>
<keyword evidence="5 12" id="KW-0812">Transmembrane</keyword>
<feature type="transmembrane region" description="Helical" evidence="12">
    <location>
        <begin position="60"/>
        <end position="88"/>
    </location>
</feature>
<feature type="transmembrane region" description="Helical" evidence="12">
    <location>
        <begin position="34"/>
        <end position="54"/>
    </location>
</feature>
<dbReference type="PANTHER" id="PTHR42985:SF21">
    <property type="entry name" value="SODIUM-DEPENDENT MULTIVITAMIN TRANSPORTER-LIKE PROTEIN"/>
    <property type="match status" value="1"/>
</dbReference>
<evidence type="ECO:0000313" key="13">
    <source>
        <dbReference type="EMBL" id="KAH0815389.1"/>
    </source>
</evidence>
<feature type="transmembrane region" description="Helical" evidence="12">
    <location>
        <begin position="260"/>
        <end position="285"/>
    </location>
</feature>
<keyword evidence="14" id="KW-1185">Reference proteome</keyword>
<evidence type="ECO:0000313" key="14">
    <source>
        <dbReference type="Proteomes" id="UP000719412"/>
    </source>
</evidence>
<dbReference type="Proteomes" id="UP000719412">
    <property type="component" value="Unassembled WGS sequence"/>
</dbReference>
<keyword evidence="7" id="KW-0915">Sodium</keyword>
<keyword evidence="3" id="KW-0813">Transport</keyword>
<feature type="transmembrane region" description="Helical" evidence="12">
    <location>
        <begin position="305"/>
        <end position="327"/>
    </location>
</feature>
<keyword evidence="4" id="KW-1003">Cell membrane</keyword>
<dbReference type="InterPro" id="IPR051163">
    <property type="entry name" value="Sodium:Solute_Symporter_SSF"/>
</dbReference>
<comment type="caution">
    <text evidence="13">The sequence shown here is derived from an EMBL/GenBank/DDBJ whole genome shotgun (WGS) entry which is preliminary data.</text>
</comment>
<evidence type="ECO:0000256" key="7">
    <source>
        <dbReference type="ARBA" id="ARBA00023053"/>
    </source>
</evidence>